<gene>
    <name evidence="2" type="ORF">GCM10010954_17380</name>
</gene>
<dbReference type="EMBL" id="BMEL01000002">
    <property type="protein sequence ID" value="GGF19116.1"/>
    <property type="molecule type" value="Genomic_DNA"/>
</dbReference>
<accession>A0A917B3H9</accession>
<reference evidence="2" key="2">
    <citation type="submission" date="2020-09" db="EMBL/GenBank/DDBJ databases">
        <authorList>
            <person name="Sun Q."/>
            <person name="Zhou Y."/>
        </authorList>
    </citation>
    <scope>NUCLEOTIDE SEQUENCE</scope>
    <source>
        <strain evidence="2">CGMCC 1.12153</strain>
    </source>
</reference>
<comment type="caution">
    <text evidence="2">The sequence shown here is derived from an EMBL/GenBank/DDBJ whole genome shotgun (WGS) entry which is preliminary data.</text>
</comment>
<dbReference type="AlphaFoldDB" id="A0A917B3H9"/>
<feature type="transmembrane region" description="Helical" evidence="1">
    <location>
        <begin position="28"/>
        <end position="46"/>
    </location>
</feature>
<dbReference type="Proteomes" id="UP000660110">
    <property type="component" value="Unassembled WGS sequence"/>
</dbReference>
<keyword evidence="1" id="KW-0472">Membrane</keyword>
<keyword evidence="1" id="KW-1133">Transmembrane helix</keyword>
<keyword evidence="3" id="KW-1185">Reference proteome</keyword>
<feature type="transmembrane region" description="Helical" evidence="1">
    <location>
        <begin position="58"/>
        <end position="79"/>
    </location>
</feature>
<evidence type="ECO:0000313" key="3">
    <source>
        <dbReference type="Proteomes" id="UP000660110"/>
    </source>
</evidence>
<protein>
    <submittedName>
        <fullName evidence="2">Uncharacterized protein</fullName>
    </submittedName>
</protein>
<organism evidence="2 3">
    <name type="scientific">Halobacillus andaensis</name>
    <dbReference type="NCBI Taxonomy" id="1176239"/>
    <lineage>
        <taxon>Bacteria</taxon>
        <taxon>Bacillati</taxon>
        <taxon>Bacillota</taxon>
        <taxon>Bacilli</taxon>
        <taxon>Bacillales</taxon>
        <taxon>Bacillaceae</taxon>
        <taxon>Halobacillus</taxon>
    </lineage>
</organism>
<keyword evidence="1" id="KW-0812">Transmembrane</keyword>
<feature type="transmembrane region" description="Helical" evidence="1">
    <location>
        <begin position="6"/>
        <end position="21"/>
    </location>
</feature>
<evidence type="ECO:0000256" key="1">
    <source>
        <dbReference type="SAM" id="Phobius"/>
    </source>
</evidence>
<reference evidence="2" key="1">
    <citation type="journal article" date="2014" name="Int. J. Syst. Evol. Microbiol.">
        <title>Complete genome sequence of Corynebacterium casei LMG S-19264T (=DSM 44701T), isolated from a smear-ripened cheese.</title>
        <authorList>
            <consortium name="US DOE Joint Genome Institute (JGI-PGF)"/>
            <person name="Walter F."/>
            <person name="Albersmeier A."/>
            <person name="Kalinowski J."/>
            <person name="Ruckert C."/>
        </authorList>
    </citation>
    <scope>NUCLEOTIDE SEQUENCE</scope>
    <source>
        <strain evidence="2">CGMCC 1.12153</strain>
    </source>
</reference>
<dbReference type="RefSeq" id="WP_188377101.1">
    <property type="nucleotide sequence ID" value="NZ_BMEL01000002.1"/>
</dbReference>
<sequence length="91" mass="10583">MDVVMIFLMLSTITPFLFIKLKKMPLAIVQSVLLVGMWMYYLQAVFNTAPATFSPLWIIFYAGLFLSQIAWIMFIIYVVSTQESKLQKSYQ</sequence>
<proteinExistence type="predicted"/>
<evidence type="ECO:0000313" key="2">
    <source>
        <dbReference type="EMBL" id="GGF19116.1"/>
    </source>
</evidence>
<name>A0A917B3H9_HALAA</name>